<evidence type="ECO:0000313" key="2">
    <source>
        <dbReference type="Proteomes" id="UP001553843"/>
    </source>
</evidence>
<keyword evidence="2" id="KW-1185">Reference proteome</keyword>
<dbReference type="SUPFAM" id="SSF54909">
    <property type="entry name" value="Dimeric alpha+beta barrel"/>
    <property type="match status" value="2"/>
</dbReference>
<reference evidence="1 2" key="1">
    <citation type="submission" date="2024-06" db="EMBL/GenBank/DDBJ databases">
        <title>The Natural Products Discovery Center: Release of the First 8490 Sequenced Strains for Exploring Actinobacteria Biosynthetic Diversity.</title>
        <authorList>
            <person name="Kalkreuter E."/>
            <person name="Kautsar S.A."/>
            <person name="Yang D."/>
            <person name="Bader C.D."/>
            <person name="Teijaro C.N."/>
            <person name="Fluegel L."/>
            <person name="Davis C.M."/>
            <person name="Simpson J.R."/>
            <person name="Lauterbach L."/>
            <person name="Steele A.D."/>
            <person name="Gui C."/>
            <person name="Meng S."/>
            <person name="Li G."/>
            <person name="Viehrig K."/>
            <person name="Ye F."/>
            <person name="Su P."/>
            <person name="Kiefer A.F."/>
            <person name="Nichols A."/>
            <person name="Cepeda A.J."/>
            <person name="Yan W."/>
            <person name="Fan B."/>
            <person name="Jiang Y."/>
            <person name="Adhikari A."/>
            <person name="Zheng C.-J."/>
            <person name="Schuster L."/>
            <person name="Cowan T.M."/>
            <person name="Smanski M.J."/>
            <person name="Chevrette M.G."/>
            <person name="De Carvalho L.P.S."/>
            <person name="Shen B."/>
        </authorList>
    </citation>
    <scope>NUCLEOTIDE SEQUENCE [LARGE SCALE GENOMIC DNA]</scope>
    <source>
        <strain evidence="1 2">NPDC047833</strain>
    </source>
</reference>
<comment type="caution">
    <text evidence="1">The sequence shown here is derived from an EMBL/GenBank/DDBJ whole genome shotgun (WGS) entry which is preliminary data.</text>
</comment>
<name>A0ABV3M5N1_9ACTN</name>
<dbReference type="InterPro" id="IPR011008">
    <property type="entry name" value="Dimeric_a/b-barrel"/>
</dbReference>
<proteinExistence type="predicted"/>
<keyword evidence="1" id="KW-0560">Oxidoreductase</keyword>
<gene>
    <name evidence="1" type="ORF">AB0887_31925</name>
</gene>
<keyword evidence="1" id="KW-0503">Monooxygenase</keyword>
<sequence length="257" mass="27977">MPTNTNANTTTAAYAIPTLSTGTHPDPARPGAGLTFLSTWSTGTPERQRATLDAIARAWESRPWPHEGLLSYTVYAGSDGSTLLHRSQWRDEQGYQDFFTSAGNGRDARNADIDAAVPGVQRLGLAKTRLYRSWTAGADRRTDREPGAVVIVDVRFESADDSPRAWVDTVLAALDSDPVRDQGLISAHFHVSTDGRQVLNYAEWDSEQAHVDALAAAGDGVGSPTPEWRRVREFPGVTSSGSIARYRFAYNFVPGRA</sequence>
<accession>A0ABV3M5N1</accession>
<dbReference type="Gene3D" id="3.30.70.100">
    <property type="match status" value="2"/>
</dbReference>
<protein>
    <submittedName>
        <fullName evidence="1">Antibiotic biosynthesis monooxygenase</fullName>
    </submittedName>
</protein>
<organism evidence="1 2">
    <name type="scientific">Streptomyces huasconensis</name>
    <dbReference type="NCBI Taxonomy" id="1854574"/>
    <lineage>
        <taxon>Bacteria</taxon>
        <taxon>Bacillati</taxon>
        <taxon>Actinomycetota</taxon>
        <taxon>Actinomycetes</taxon>
        <taxon>Kitasatosporales</taxon>
        <taxon>Streptomycetaceae</taxon>
        <taxon>Streptomyces</taxon>
    </lineage>
</organism>
<dbReference type="RefSeq" id="WP_359774406.1">
    <property type="nucleotide sequence ID" value="NZ_JBEYRR010000002.1"/>
</dbReference>
<dbReference type="EMBL" id="JBEYRS010000017">
    <property type="protein sequence ID" value="MEW2366544.1"/>
    <property type="molecule type" value="Genomic_DNA"/>
</dbReference>
<dbReference type="Proteomes" id="UP001553843">
    <property type="component" value="Unassembled WGS sequence"/>
</dbReference>
<evidence type="ECO:0000313" key="1">
    <source>
        <dbReference type="EMBL" id="MEW2366544.1"/>
    </source>
</evidence>
<dbReference type="GO" id="GO:0004497">
    <property type="term" value="F:monooxygenase activity"/>
    <property type="evidence" value="ECO:0007669"/>
    <property type="project" value="UniProtKB-KW"/>
</dbReference>